<dbReference type="OrthoDB" id="1816327at2"/>
<dbReference type="InterPro" id="IPR018247">
    <property type="entry name" value="EF_Hand_1_Ca_BS"/>
</dbReference>
<accession>A0A011VY60</accession>
<dbReference type="CDD" id="cd14256">
    <property type="entry name" value="Dockerin_I"/>
    <property type="match status" value="1"/>
</dbReference>
<gene>
    <name evidence="4" type="ORF">RASY3_08525</name>
    <name evidence="3" type="ORF">RASY3_18910</name>
</gene>
<protein>
    <recommendedName>
        <fullName evidence="2">Dockerin domain-containing protein</fullName>
    </recommendedName>
</protein>
<evidence type="ECO:0000313" key="5">
    <source>
        <dbReference type="Proteomes" id="UP000021369"/>
    </source>
</evidence>
<feature type="signal peptide" evidence="1">
    <location>
        <begin position="1"/>
        <end position="24"/>
    </location>
</feature>
<dbReference type="PROSITE" id="PS51766">
    <property type="entry name" value="DOCKERIN"/>
    <property type="match status" value="1"/>
</dbReference>
<dbReference type="PROSITE" id="PS00018">
    <property type="entry name" value="EF_HAND_1"/>
    <property type="match status" value="1"/>
</dbReference>
<dbReference type="Proteomes" id="UP000021369">
    <property type="component" value="Unassembled WGS sequence"/>
</dbReference>
<dbReference type="InterPro" id="IPR036439">
    <property type="entry name" value="Dockerin_dom_sf"/>
</dbReference>
<reference evidence="4 5" key="1">
    <citation type="submission" date="2013-06" db="EMBL/GenBank/DDBJ databases">
        <title>Rumen cellulosomics: divergent fiber-degrading strategies revealed by comparative genome-wide analysis of six Ruminococcal strains.</title>
        <authorList>
            <person name="Dassa B."/>
            <person name="Borovok I."/>
            <person name="Lamed R."/>
            <person name="Flint H."/>
            <person name="Yeoman C.J."/>
            <person name="White B."/>
            <person name="Bayer E.A."/>
        </authorList>
    </citation>
    <scope>NUCLEOTIDE SEQUENCE [LARGE SCALE GENOMIC DNA]</scope>
    <source>
        <strain evidence="4 5">SY3</strain>
    </source>
</reference>
<dbReference type="EMBL" id="JEOB01000002">
    <property type="protein sequence ID" value="EXM40236.1"/>
    <property type="molecule type" value="Genomic_DNA"/>
</dbReference>
<keyword evidence="5" id="KW-1185">Reference proteome</keyword>
<comment type="caution">
    <text evidence="4">The sequence shown here is derived from an EMBL/GenBank/DDBJ whole genome shotgun (WGS) entry which is preliminary data.</text>
</comment>
<dbReference type="AlphaFoldDB" id="A0A011VY60"/>
<dbReference type="RefSeq" id="WP_037286926.1">
    <property type="nucleotide sequence ID" value="NZ_JEOB01000002.1"/>
</dbReference>
<dbReference type="EMBL" id="JEOB01000004">
    <property type="protein sequence ID" value="EXM38722.1"/>
    <property type="molecule type" value="Genomic_DNA"/>
</dbReference>
<sequence>MMLKKIAAFSAAAMMLFTTVTASAENIKRNIVTGVRLNKPYLNINMQSSGGTDISNIKFALKNSKGEKVATFTGKNGELQVLDGTAVDLTGIHDVDSYKEKARYENRFLEPYYTGADYKSNYPSGKIEINGNKYYWEGDRGIDVGPDDELYLTYNDKSIFKIVDTMTVPANKIVIDVDKRFLQTENETDNCYFIPSESSQKCGITKDNRFIMYDHAGKRETISAGKGKYTIACSDVRGASYCYVSDHAVKYSKVRMKFNEAFPGLADNNLKITRQYDQSPDDFSVTYDLRGKMSTVLDSSLSYAVVSTLCYSGSVLTAFVPDSDGYVEFWVSDEAIAAEMSYSFSYFKMVDGSARFGLDGGSSIEADLPKTREKISVLMEFPESGYCVAALKPDKYTIVMEDKIDVRDYDISGNSFTVTDTRKMQTANVKVKKKSLILGDCDRNGIINVNDIIVLAAHVRGVRILKGRSIVAADVNGSNSINVADITAVAAHVKGKRLIPYKEV</sequence>
<evidence type="ECO:0000313" key="4">
    <source>
        <dbReference type="EMBL" id="EXM40236.1"/>
    </source>
</evidence>
<evidence type="ECO:0000259" key="2">
    <source>
        <dbReference type="PROSITE" id="PS51766"/>
    </source>
</evidence>
<organism evidence="4 5">
    <name type="scientific">Ruminococcus albus SY3</name>
    <dbReference type="NCBI Taxonomy" id="1341156"/>
    <lineage>
        <taxon>Bacteria</taxon>
        <taxon>Bacillati</taxon>
        <taxon>Bacillota</taxon>
        <taxon>Clostridia</taxon>
        <taxon>Eubacteriales</taxon>
        <taxon>Oscillospiraceae</taxon>
        <taxon>Ruminococcus</taxon>
    </lineage>
</organism>
<dbReference type="Gene3D" id="1.10.1330.10">
    <property type="entry name" value="Dockerin domain"/>
    <property type="match status" value="1"/>
</dbReference>
<dbReference type="GO" id="GO:0000272">
    <property type="term" value="P:polysaccharide catabolic process"/>
    <property type="evidence" value="ECO:0007669"/>
    <property type="project" value="InterPro"/>
</dbReference>
<evidence type="ECO:0000313" key="3">
    <source>
        <dbReference type="EMBL" id="EXM38722.1"/>
    </source>
</evidence>
<dbReference type="SUPFAM" id="SSF63446">
    <property type="entry name" value="Type I dockerin domain"/>
    <property type="match status" value="1"/>
</dbReference>
<evidence type="ECO:0000256" key="1">
    <source>
        <dbReference type="SAM" id="SignalP"/>
    </source>
</evidence>
<dbReference type="InterPro" id="IPR016134">
    <property type="entry name" value="Dockerin_dom"/>
</dbReference>
<feature type="chain" id="PRO_5014213856" description="Dockerin domain-containing protein" evidence="1">
    <location>
        <begin position="25"/>
        <end position="504"/>
    </location>
</feature>
<dbReference type="PATRIC" id="fig|1341156.4.peg.1009"/>
<name>A0A011VY60_RUMAL</name>
<feature type="domain" description="Dockerin" evidence="2">
    <location>
        <begin position="434"/>
        <end position="501"/>
    </location>
</feature>
<proteinExistence type="predicted"/>
<keyword evidence="1" id="KW-0732">Signal</keyword>